<organism evidence="2 3">
    <name type="scientific">Musa troglodytarum</name>
    <name type="common">fe'i banana</name>
    <dbReference type="NCBI Taxonomy" id="320322"/>
    <lineage>
        <taxon>Eukaryota</taxon>
        <taxon>Viridiplantae</taxon>
        <taxon>Streptophyta</taxon>
        <taxon>Embryophyta</taxon>
        <taxon>Tracheophyta</taxon>
        <taxon>Spermatophyta</taxon>
        <taxon>Magnoliopsida</taxon>
        <taxon>Liliopsida</taxon>
        <taxon>Zingiberales</taxon>
        <taxon>Musaceae</taxon>
        <taxon>Musa</taxon>
    </lineage>
</organism>
<dbReference type="EMBL" id="CP097508">
    <property type="protein sequence ID" value="URE10736.1"/>
    <property type="molecule type" value="Genomic_DNA"/>
</dbReference>
<reference evidence="2" key="1">
    <citation type="submission" date="2022-05" db="EMBL/GenBank/DDBJ databases">
        <title>The Musa troglodytarum L. genome provides insights into the mechanism of non-climacteric behaviour and enrichment of carotenoids.</title>
        <authorList>
            <person name="Wang J."/>
        </authorList>
    </citation>
    <scope>NUCLEOTIDE SEQUENCE</scope>
    <source>
        <tissue evidence="2">Leaf</tissue>
    </source>
</reference>
<feature type="non-terminal residue" evidence="2">
    <location>
        <position position="1"/>
    </location>
</feature>
<feature type="compositionally biased region" description="Low complexity" evidence="1">
    <location>
        <begin position="14"/>
        <end position="24"/>
    </location>
</feature>
<evidence type="ECO:0000256" key="1">
    <source>
        <dbReference type="SAM" id="MobiDB-lite"/>
    </source>
</evidence>
<feature type="compositionally biased region" description="Low complexity" evidence="1">
    <location>
        <begin position="30"/>
        <end position="47"/>
    </location>
</feature>
<protein>
    <submittedName>
        <fullName evidence="2">Uncharacterized protein</fullName>
    </submittedName>
</protein>
<gene>
    <name evidence="2" type="ORF">MUK42_20555</name>
</gene>
<dbReference type="Proteomes" id="UP001055439">
    <property type="component" value="Chromosome 6"/>
</dbReference>
<dbReference type="AlphaFoldDB" id="A0A9E7G9A2"/>
<sequence length="101" mass="10115">NSGDDSACPELLDSPSKTAAATRTSRSRSCRSPAPGGGPRALAAAEPPADDGSSGWPAYPRRPSCGRSGTAPSRPTGDDGEQLCVDIPGGCGSSCGRRGQR</sequence>
<keyword evidence="3" id="KW-1185">Reference proteome</keyword>
<name>A0A9E7G9A2_9LILI</name>
<feature type="region of interest" description="Disordered" evidence="1">
    <location>
        <begin position="1"/>
        <end position="81"/>
    </location>
</feature>
<evidence type="ECO:0000313" key="2">
    <source>
        <dbReference type="EMBL" id="URE10736.1"/>
    </source>
</evidence>
<proteinExistence type="predicted"/>
<evidence type="ECO:0000313" key="3">
    <source>
        <dbReference type="Proteomes" id="UP001055439"/>
    </source>
</evidence>
<accession>A0A9E7G9A2</accession>